<dbReference type="EMBL" id="AB853026">
    <property type="protein sequence ID" value="BAO19130.1"/>
    <property type="molecule type" value="Genomic_DNA"/>
</dbReference>
<feature type="compositionally biased region" description="Basic residues" evidence="1">
    <location>
        <begin position="30"/>
        <end position="42"/>
    </location>
</feature>
<sequence>MGTGPAGRACELAIYWTSIQPPRLCYGRTSTRRRQVPRRQTPRSKPSDAFHARQFTNPTRRSSNRIAGCNRPHIGSNPADTSRTIRSNEKKALFREEQG</sequence>
<dbReference type="AlphaFoldDB" id="V5YNG4"/>
<feature type="region of interest" description="Disordered" evidence="1">
    <location>
        <begin position="27"/>
        <end position="99"/>
    </location>
</feature>
<reference evidence="2" key="1">
    <citation type="journal article" date="2014" name="Microbiology">
        <title>A 2,4-dichlorophenoxyacetic acid degradation plasmid pM7012 discloses distribution of an unclassified megaplasmid group across bacterial species.</title>
        <authorList>
            <person name="Sakai Y."/>
            <person name="Ogawa N."/>
            <person name="Shimomura Y."/>
            <person name="Fujii T."/>
        </authorList>
    </citation>
    <scope>NUCLEOTIDE SEQUENCE</scope>
    <source>
        <strain evidence="2">M701</strain>
    </source>
</reference>
<protein>
    <submittedName>
        <fullName evidence="2">Uncharacterized protein</fullName>
    </submittedName>
</protein>
<keyword evidence="2" id="KW-0614">Plasmid</keyword>
<reference evidence="2" key="2">
    <citation type="submission" date="2024-06" db="EMBL/GenBank/DDBJ databases">
        <authorList>
            <person name="Sakai Y."/>
            <person name="Fujii T."/>
        </authorList>
    </citation>
    <scope>NUCLEOTIDE SEQUENCE</scope>
    <source>
        <strain evidence="2">M701</strain>
        <plasmid evidence="2">pM7012</plasmid>
    </source>
</reference>
<geneLocation type="plasmid" evidence="2">
    <name>pM7012</name>
</geneLocation>
<evidence type="ECO:0000256" key="1">
    <source>
        <dbReference type="SAM" id="MobiDB-lite"/>
    </source>
</evidence>
<organism evidence="2">
    <name type="scientific">Burkholderia sp. M701</name>
    <dbReference type="NCBI Taxonomy" id="326454"/>
    <lineage>
        <taxon>Bacteria</taxon>
        <taxon>Pseudomonadati</taxon>
        <taxon>Pseudomonadota</taxon>
        <taxon>Betaproteobacteria</taxon>
        <taxon>Burkholderiales</taxon>
        <taxon>Burkholderiaceae</taxon>
        <taxon>Burkholderia</taxon>
    </lineage>
</organism>
<feature type="compositionally biased region" description="Basic and acidic residues" evidence="1">
    <location>
        <begin position="86"/>
        <end position="99"/>
    </location>
</feature>
<proteinExistence type="predicted"/>
<feature type="compositionally biased region" description="Polar residues" evidence="1">
    <location>
        <begin position="54"/>
        <end position="65"/>
    </location>
</feature>
<evidence type="ECO:0000313" key="2">
    <source>
        <dbReference type="EMBL" id="BAO19130.1"/>
    </source>
</evidence>
<name>V5YNG4_9BURK</name>
<accession>V5YNG4</accession>